<keyword evidence="7" id="KW-0378">Hydrolase</keyword>
<keyword evidence="8" id="KW-0460">Magnesium</keyword>
<dbReference type="OrthoDB" id="2959108at2759"/>
<evidence type="ECO:0000256" key="7">
    <source>
        <dbReference type="ARBA" id="ARBA00022801"/>
    </source>
</evidence>
<feature type="compositionally biased region" description="Acidic residues" evidence="13">
    <location>
        <begin position="482"/>
        <end position="496"/>
    </location>
</feature>
<keyword evidence="10" id="KW-0539">Nucleus</keyword>
<evidence type="ECO:0000256" key="3">
    <source>
        <dbReference type="ARBA" id="ARBA00022722"/>
    </source>
</evidence>
<dbReference type="CDD" id="cd09869">
    <property type="entry name" value="PIN_GEN1"/>
    <property type="match status" value="1"/>
</dbReference>
<dbReference type="SMART" id="SM00484">
    <property type="entry name" value="XPGI"/>
    <property type="match status" value="1"/>
</dbReference>
<dbReference type="RefSeq" id="XP_022156153.1">
    <property type="nucleotide sequence ID" value="XM_022300461.1"/>
</dbReference>
<evidence type="ECO:0000256" key="5">
    <source>
        <dbReference type="ARBA" id="ARBA00022759"/>
    </source>
</evidence>
<dbReference type="SMART" id="SM00485">
    <property type="entry name" value="XPGN"/>
    <property type="match status" value="1"/>
</dbReference>
<evidence type="ECO:0000256" key="6">
    <source>
        <dbReference type="ARBA" id="ARBA00022763"/>
    </source>
</evidence>
<feature type="region of interest" description="Disordered" evidence="13">
    <location>
        <begin position="572"/>
        <end position="613"/>
    </location>
</feature>
<dbReference type="Proteomes" id="UP000504603">
    <property type="component" value="Unplaced"/>
</dbReference>
<evidence type="ECO:0000256" key="12">
    <source>
        <dbReference type="ARBA" id="ARBA00073453"/>
    </source>
</evidence>
<keyword evidence="4" id="KW-0479">Metal-binding</keyword>
<evidence type="ECO:0000256" key="13">
    <source>
        <dbReference type="SAM" id="MobiDB-lite"/>
    </source>
</evidence>
<feature type="domain" description="XPG N-terminal" evidence="15">
    <location>
        <begin position="1"/>
        <end position="92"/>
    </location>
</feature>
<feature type="region of interest" description="Disordered" evidence="13">
    <location>
        <begin position="534"/>
        <end position="559"/>
    </location>
</feature>
<comment type="cofactor">
    <cofactor evidence="1">
        <name>Mg(2+)</name>
        <dbReference type="ChEBI" id="CHEBI:18420"/>
    </cofactor>
</comment>
<dbReference type="GeneID" id="111023108"/>
<dbReference type="GO" id="GO:0009650">
    <property type="term" value="P:UV protection"/>
    <property type="evidence" value="ECO:0007669"/>
    <property type="project" value="UniProtKB-ARBA"/>
</dbReference>
<name>A0A6J1DPU8_MOMCH</name>
<proteinExistence type="inferred from homology"/>
<dbReference type="Pfam" id="PF00752">
    <property type="entry name" value="XPG_N"/>
    <property type="match status" value="1"/>
</dbReference>
<dbReference type="InterPro" id="IPR006086">
    <property type="entry name" value="XPG-I_dom"/>
</dbReference>
<dbReference type="Gene3D" id="1.10.150.20">
    <property type="entry name" value="5' to 3' exonuclease, C-terminal subdomain"/>
    <property type="match status" value="1"/>
</dbReference>
<evidence type="ECO:0000256" key="4">
    <source>
        <dbReference type="ARBA" id="ARBA00022723"/>
    </source>
</evidence>
<dbReference type="FunFam" id="1.10.150.20:FF:000030">
    <property type="entry name" value="Flap endonuclease GEN-like 1"/>
    <property type="match status" value="1"/>
</dbReference>
<dbReference type="PRINTS" id="PR00853">
    <property type="entry name" value="XPGRADSUPER"/>
</dbReference>
<organism evidence="16 17">
    <name type="scientific">Momordica charantia</name>
    <name type="common">Bitter gourd</name>
    <name type="synonym">Balsam pear</name>
    <dbReference type="NCBI Taxonomy" id="3673"/>
    <lineage>
        <taxon>Eukaryota</taxon>
        <taxon>Viridiplantae</taxon>
        <taxon>Streptophyta</taxon>
        <taxon>Embryophyta</taxon>
        <taxon>Tracheophyta</taxon>
        <taxon>Spermatophyta</taxon>
        <taxon>Magnoliopsida</taxon>
        <taxon>eudicotyledons</taxon>
        <taxon>Gunneridae</taxon>
        <taxon>Pentapetalae</taxon>
        <taxon>rosids</taxon>
        <taxon>fabids</taxon>
        <taxon>Cucurbitales</taxon>
        <taxon>Cucurbitaceae</taxon>
        <taxon>Momordiceae</taxon>
        <taxon>Momordica</taxon>
    </lineage>
</organism>
<dbReference type="GO" id="GO:0009555">
    <property type="term" value="P:pollen development"/>
    <property type="evidence" value="ECO:0007669"/>
    <property type="project" value="TreeGrafter"/>
</dbReference>
<dbReference type="InterPro" id="IPR036279">
    <property type="entry name" value="5-3_exonuclease_C_sf"/>
</dbReference>
<dbReference type="SUPFAM" id="SSF47807">
    <property type="entry name" value="5' to 3' exonuclease, C-terminal subdomain"/>
    <property type="match status" value="1"/>
</dbReference>
<dbReference type="Pfam" id="PF00867">
    <property type="entry name" value="XPG_I"/>
    <property type="match status" value="1"/>
</dbReference>
<dbReference type="AlphaFoldDB" id="A0A6J1DPU8"/>
<evidence type="ECO:0000313" key="17">
    <source>
        <dbReference type="RefSeq" id="XP_022156153.1"/>
    </source>
</evidence>
<keyword evidence="16" id="KW-1185">Reference proteome</keyword>
<evidence type="ECO:0000256" key="2">
    <source>
        <dbReference type="ARBA" id="ARBA00004123"/>
    </source>
</evidence>
<accession>A0A6J1DPU8</accession>
<dbReference type="InterPro" id="IPR006085">
    <property type="entry name" value="XPG_DNA_repair_N"/>
</dbReference>
<sequence length="613" mass="69020">MGVGGHFWDLLKPYARTEGFDFLRNKRVAVDLSFWIVQHETAIKTNARSPHLRLSFFRTVTLFAKFGAFPVFVLDGTPSPLKSKARIMRFFRLSGMDASDLPKVEDRISVDRNRKFAKCVKECVELLELFGMPVLEAKGEAEALCAELNSKGFVDACITADSDAFLFGAKCVIKSFHPNSKAKHLHMQEPLECYFMSDIEAALGLNRKHLIAISLLVGNDHDLSGVQGVGLDTAVRFVQDYTDDEILNKLHEIGNKDNRVLQGGLQLANDCGQSSDVNLRKIKCSHCSYCGHPGSKRAHVKSPCEYCDASQGDGCVKKPEGFKCNCSSCDTDREEKEKKKQENWRLRVCNKIAVEPKFPSSELIKMYLCDNHSHFSDDDLILSWGSPRTEMLVDFLVFHLRWEPSYIRQRMLPMLSTIFLREMANNPIGTLLYGQYEFDSILREKIRYGHQFYVVKWKKAVPALSNVIYEGSSEGSGTGPEDGIDVDEPVDLTDESDSPKIHIQDGCSFLLTDENMDLVRAAYPEQAAKFLHEKELKKQKKSTSTPCGTSEKSDSSKVKGVQLSITEFYRSTKAQQAAERVDSTNEGEETSTGKRKESSTTLSKSVRRRLLFD</sequence>
<keyword evidence="3" id="KW-0540">Nuclease</keyword>
<keyword evidence="9" id="KW-0234">DNA repair</keyword>
<evidence type="ECO:0000259" key="14">
    <source>
        <dbReference type="SMART" id="SM00484"/>
    </source>
</evidence>
<dbReference type="SUPFAM" id="SSF88723">
    <property type="entry name" value="PIN domain-like"/>
    <property type="match status" value="1"/>
</dbReference>
<evidence type="ECO:0000256" key="11">
    <source>
        <dbReference type="ARBA" id="ARBA00038112"/>
    </source>
</evidence>
<evidence type="ECO:0000256" key="9">
    <source>
        <dbReference type="ARBA" id="ARBA00023204"/>
    </source>
</evidence>
<comment type="subcellular location">
    <subcellularLocation>
        <location evidence="2">Nucleus</location>
    </subcellularLocation>
</comment>
<evidence type="ECO:0000256" key="10">
    <source>
        <dbReference type="ARBA" id="ARBA00023242"/>
    </source>
</evidence>
<evidence type="ECO:0000259" key="15">
    <source>
        <dbReference type="SMART" id="SM00485"/>
    </source>
</evidence>
<dbReference type="GO" id="GO:0017108">
    <property type="term" value="F:5'-flap endonuclease activity"/>
    <property type="evidence" value="ECO:0007669"/>
    <property type="project" value="TreeGrafter"/>
</dbReference>
<evidence type="ECO:0000256" key="8">
    <source>
        <dbReference type="ARBA" id="ARBA00022842"/>
    </source>
</evidence>
<keyword evidence="5" id="KW-0255">Endonuclease</keyword>
<dbReference type="KEGG" id="mcha:111023108"/>
<gene>
    <name evidence="17" type="primary">LOC111023108</name>
</gene>
<keyword evidence="6" id="KW-0227">DNA damage</keyword>
<dbReference type="Gene3D" id="3.40.50.1010">
    <property type="entry name" value="5'-nuclease"/>
    <property type="match status" value="1"/>
</dbReference>
<feature type="domain" description="XPG-I" evidence="14">
    <location>
        <begin position="128"/>
        <end position="205"/>
    </location>
</feature>
<reference evidence="17" key="1">
    <citation type="submission" date="2025-08" db="UniProtKB">
        <authorList>
            <consortium name="RefSeq"/>
        </authorList>
    </citation>
    <scope>IDENTIFICATION</scope>
    <source>
        <strain evidence="17">OHB3-1</strain>
    </source>
</reference>
<dbReference type="InterPro" id="IPR006084">
    <property type="entry name" value="XPG/Rad2"/>
</dbReference>
<dbReference type="FunFam" id="3.40.50.1010:FF:000032">
    <property type="entry name" value="Flap endonuclease GEN-like 1"/>
    <property type="match status" value="1"/>
</dbReference>
<protein>
    <recommendedName>
        <fullName evidence="12">Flap endonuclease GEN-like 1</fullName>
    </recommendedName>
</protein>
<dbReference type="GO" id="GO:0005634">
    <property type="term" value="C:nucleus"/>
    <property type="evidence" value="ECO:0007669"/>
    <property type="project" value="UniProtKB-SubCell"/>
</dbReference>
<feature type="region of interest" description="Disordered" evidence="13">
    <location>
        <begin position="472"/>
        <end position="498"/>
    </location>
</feature>
<dbReference type="InterPro" id="IPR029060">
    <property type="entry name" value="PIN-like_dom_sf"/>
</dbReference>
<dbReference type="GO" id="GO:0006281">
    <property type="term" value="P:DNA repair"/>
    <property type="evidence" value="ECO:0007669"/>
    <property type="project" value="UniProtKB-KW"/>
</dbReference>
<dbReference type="PANTHER" id="PTHR11081:SF59">
    <property type="entry name" value="FI23547P1"/>
    <property type="match status" value="1"/>
</dbReference>
<comment type="similarity">
    <text evidence="11">Belongs to the XPG/RAD2 endonuclease family. GEN subfamily.</text>
</comment>
<dbReference type="GO" id="GO:0046872">
    <property type="term" value="F:metal ion binding"/>
    <property type="evidence" value="ECO:0007669"/>
    <property type="project" value="UniProtKB-KW"/>
</dbReference>
<evidence type="ECO:0000313" key="16">
    <source>
        <dbReference type="Proteomes" id="UP000504603"/>
    </source>
</evidence>
<dbReference type="PANTHER" id="PTHR11081">
    <property type="entry name" value="FLAP ENDONUCLEASE FAMILY MEMBER"/>
    <property type="match status" value="1"/>
</dbReference>
<evidence type="ECO:0000256" key="1">
    <source>
        <dbReference type="ARBA" id="ARBA00001946"/>
    </source>
</evidence>